<name>A0A5R9AF68_9MICC</name>
<feature type="binding site" evidence="5">
    <location>
        <begin position="109"/>
        <end position="112"/>
    </location>
    <ligand>
        <name>(6S)-5,6,7,8-tetrahydrofolate</name>
        <dbReference type="ChEBI" id="CHEBI:57453"/>
    </ligand>
</feature>
<dbReference type="InterPro" id="IPR041711">
    <property type="entry name" value="Met-tRNA-FMT_N"/>
</dbReference>
<comment type="function">
    <text evidence="5">Attaches a formyl group to the free amino group of methionyl-tRNA(fMet). The formyl group appears to play a dual role in the initiator identity of N-formylmethionyl-tRNA by promoting its recognition by IF2 and preventing the misappropriation of this tRNA by the elongation apparatus.</text>
</comment>
<feature type="domain" description="Formyl transferase C-terminal" evidence="7">
    <location>
        <begin position="202"/>
        <end position="306"/>
    </location>
</feature>
<dbReference type="SUPFAM" id="SSF50486">
    <property type="entry name" value="FMT C-terminal domain-like"/>
    <property type="match status" value="1"/>
</dbReference>
<dbReference type="RefSeq" id="WP_138169652.1">
    <property type="nucleotide sequence ID" value="NZ_VAWA01000004.1"/>
</dbReference>
<comment type="similarity">
    <text evidence="1 5">Belongs to the Fmt family.</text>
</comment>
<evidence type="ECO:0000313" key="9">
    <source>
        <dbReference type="Proteomes" id="UP000306544"/>
    </source>
</evidence>
<sequence>MSGIVFAGTPKIAADVLLGLITSDFPVAGVLTRPDAAVGRRRVLTPSPVAAVAQDAGLPVLKTSKVDEATTAALSRLQPQLGVIVAYGALLPEPALTVPTHGWVNLHYSELPKYRGAAPVQHAILNGERTTAATIFQLEKGMDSGPIHATRTYEIPEMTSAGRVLEDLTSLGNRMLMDLLPSLLSGTAQPVPQTGKPSMAPKLTRDDAFIDPSAPARKVADRINATIPEPGAWTLCDGSRLKLGVARIFHGTPGGTPGDVSLQDSDRHKAERVVVMTTGGGGGVVLTTVQPAGKQMMPAADWLRGQPGDVRLGGTP</sequence>
<dbReference type="InterPro" id="IPR036477">
    <property type="entry name" value="Formyl_transf_N_sf"/>
</dbReference>
<comment type="caution">
    <text evidence="8">The sequence shown here is derived from an EMBL/GenBank/DDBJ whole genome shotgun (WGS) entry which is preliminary data.</text>
</comment>
<keyword evidence="3 5" id="KW-0808">Transferase</keyword>
<organism evidence="8 9">
    <name type="scientific">Nesterenkonia sphaerica</name>
    <dbReference type="NCBI Taxonomy" id="1804988"/>
    <lineage>
        <taxon>Bacteria</taxon>
        <taxon>Bacillati</taxon>
        <taxon>Actinomycetota</taxon>
        <taxon>Actinomycetes</taxon>
        <taxon>Micrococcales</taxon>
        <taxon>Micrococcaceae</taxon>
        <taxon>Nesterenkonia</taxon>
    </lineage>
</organism>
<evidence type="ECO:0000256" key="5">
    <source>
        <dbReference type="HAMAP-Rule" id="MF_00182"/>
    </source>
</evidence>
<keyword evidence="9" id="KW-1185">Reference proteome</keyword>
<gene>
    <name evidence="5 8" type="primary">fmt</name>
    <name evidence="8" type="ORF">FEF27_04420</name>
</gene>
<dbReference type="InterPro" id="IPR011034">
    <property type="entry name" value="Formyl_transferase-like_C_sf"/>
</dbReference>
<dbReference type="OrthoDB" id="9802815at2"/>
<dbReference type="CDD" id="cd08646">
    <property type="entry name" value="FMT_core_Met-tRNA-FMT_N"/>
    <property type="match status" value="1"/>
</dbReference>
<evidence type="ECO:0000259" key="7">
    <source>
        <dbReference type="Pfam" id="PF02911"/>
    </source>
</evidence>
<dbReference type="PANTHER" id="PTHR11138:SF5">
    <property type="entry name" value="METHIONYL-TRNA FORMYLTRANSFERASE, MITOCHONDRIAL"/>
    <property type="match status" value="1"/>
</dbReference>
<dbReference type="GO" id="GO:0005829">
    <property type="term" value="C:cytosol"/>
    <property type="evidence" value="ECO:0007669"/>
    <property type="project" value="TreeGrafter"/>
</dbReference>
<dbReference type="Pfam" id="PF02911">
    <property type="entry name" value="Formyl_trans_C"/>
    <property type="match status" value="1"/>
</dbReference>
<dbReference type="Proteomes" id="UP000306544">
    <property type="component" value="Unassembled WGS sequence"/>
</dbReference>
<dbReference type="InterPro" id="IPR044135">
    <property type="entry name" value="Met-tRNA-FMT_C"/>
</dbReference>
<dbReference type="InterPro" id="IPR002376">
    <property type="entry name" value="Formyl_transf_N"/>
</dbReference>
<dbReference type="EC" id="2.1.2.9" evidence="2 5"/>
<dbReference type="GO" id="GO:0004479">
    <property type="term" value="F:methionyl-tRNA formyltransferase activity"/>
    <property type="evidence" value="ECO:0007669"/>
    <property type="project" value="UniProtKB-UniRule"/>
</dbReference>
<protein>
    <recommendedName>
        <fullName evidence="2 5">Methionyl-tRNA formyltransferase</fullName>
        <ecNumber evidence="2 5">2.1.2.9</ecNumber>
    </recommendedName>
</protein>
<dbReference type="SUPFAM" id="SSF53328">
    <property type="entry name" value="Formyltransferase"/>
    <property type="match status" value="1"/>
</dbReference>
<proteinExistence type="inferred from homology"/>
<evidence type="ECO:0000259" key="6">
    <source>
        <dbReference type="Pfam" id="PF00551"/>
    </source>
</evidence>
<evidence type="ECO:0000313" key="8">
    <source>
        <dbReference type="EMBL" id="TLP77422.1"/>
    </source>
</evidence>
<dbReference type="InterPro" id="IPR005793">
    <property type="entry name" value="Formyl_trans_C"/>
</dbReference>
<evidence type="ECO:0000256" key="1">
    <source>
        <dbReference type="ARBA" id="ARBA00010699"/>
    </source>
</evidence>
<keyword evidence="4 5" id="KW-0648">Protein biosynthesis</keyword>
<comment type="catalytic activity">
    <reaction evidence="5">
        <text>L-methionyl-tRNA(fMet) + (6R)-10-formyltetrahydrofolate = N-formyl-L-methionyl-tRNA(fMet) + (6S)-5,6,7,8-tetrahydrofolate + H(+)</text>
        <dbReference type="Rhea" id="RHEA:24380"/>
        <dbReference type="Rhea" id="RHEA-COMP:9952"/>
        <dbReference type="Rhea" id="RHEA-COMP:9953"/>
        <dbReference type="ChEBI" id="CHEBI:15378"/>
        <dbReference type="ChEBI" id="CHEBI:57453"/>
        <dbReference type="ChEBI" id="CHEBI:78530"/>
        <dbReference type="ChEBI" id="CHEBI:78844"/>
        <dbReference type="ChEBI" id="CHEBI:195366"/>
        <dbReference type="EC" id="2.1.2.9"/>
    </reaction>
</comment>
<dbReference type="NCBIfam" id="TIGR00460">
    <property type="entry name" value="fmt"/>
    <property type="match status" value="1"/>
</dbReference>
<dbReference type="InterPro" id="IPR005794">
    <property type="entry name" value="Fmt"/>
</dbReference>
<dbReference type="HAMAP" id="MF_00182">
    <property type="entry name" value="Formyl_trans"/>
    <property type="match status" value="1"/>
</dbReference>
<accession>A0A5R9AF68</accession>
<evidence type="ECO:0000256" key="2">
    <source>
        <dbReference type="ARBA" id="ARBA00012261"/>
    </source>
</evidence>
<dbReference type="PANTHER" id="PTHR11138">
    <property type="entry name" value="METHIONYL-TRNA FORMYLTRANSFERASE"/>
    <property type="match status" value="1"/>
</dbReference>
<dbReference type="AlphaFoldDB" id="A0A5R9AF68"/>
<evidence type="ECO:0000256" key="4">
    <source>
        <dbReference type="ARBA" id="ARBA00022917"/>
    </source>
</evidence>
<dbReference type="CDD" id="cd08704">
    <property type="entry name" value="Met_tRNA_FMT_C"/>
    <property type="match status" value="1"/>
</dbReference>
<evidence type="ECO:0000256" key="3">
    <source>
        <dbReference type="ARBA" id="ARBA00022679"/>
    </source>
</evidence>
<dbReference type="Pfam" id="PF00551">
    <property type="entry name" value="Formyl_trans_N"/>
    <property type="match status" value="1"/>
</dbReference>
<dbReference type="Gene3D" id="3.40.50.12230">
    <property type="match status" value="1"/>
</dbReference>
<dbReference type="EMBL" id="VAWA01000004">
    <property type="protein sequence ID" value="TLP77422.1"/>
    <property type="molecule type" value="Genomic_DNA"/>
</dbReference>
<feature type="domain" description="Formyl transferase N-terminal" evidence="6">
    <location>
        <begin position="5"/>
        <end position="178"/>
    </location>
</feature>
<reference evidence="8 9" key="1">
    <citation type="submission" date="2019-05" db="EMBL/GenBank/DDBJ databases">
        <title>Nesterenkonia sp. GY239, isolated from the Southern Atlantic Ocean.</title>
        <authorList>
            <person name="Zhang G."/>
        </authorList>
    </citation>
    <scope>NUCLEOTIDE SEQUENCE [LARGE SCALE GENOMIC DNA]</scope>
    <source>
        <strain evidence="8 9">GY239</strain>
    </source>
</reference>